<comment type="caution">
    <text evidence="1">The sequence shown here is derived from an EMBL/GenBank/DDBJ whole genome shotgun (WGS) entry which is preliminary data.</text>
</comment>
<proteinExistence type="predicted"/>
<dbReference type="Proteomes" id="UP001516400">
    <property type="component" value="Unassembled WGS sequence"/>
</dbReference>
<evidence type="ECO:0000313" key="2">
    <source>
        <dbReference type="Proteomes" id="UP001516400"/>
    </source>
</evidence>
<protein>
    <submittedName>
        <fullName evidence="1">Uncharacterized protein</fullName>
    </submittedName>
</protein>
<sequence>MNLTVQHIKTLLSVLRCLNLIIQNYTSVADLIAVIGKENYLTFPVIQLDIYQEEVIWYFYPSKPDVYVIIHLSEEQFSKTMEYLSDEISFNPAAKYILIMSNLSSTISSLLNSYFILNVVLMDSESKKLFTYYPYRNNIFNSIHTELVELGTCGENGDVHLKSELFQQKIPKVWKDSMVSIMYYPCYFYTICHECKSKGVEIEIFNVIAEYLNIKLKFHRVHNLSIEISHFYKKRYDIFLVPKLYKII</sequence>
<accession>A0ABD2NAB2</accession>
<evidence type="ECO:0000313" key="1">
    <source>
        <dbReference type="EMBL" id="KAL3275611.1"/>
    </source>
</evidence>
<name>A0ABD2NAB2_9CUCU</name>
<dbReference type="AlphaFoldDB" id="A0ABD2NAB2"/>
<dbReference type="EMBL" id="JABFTP020000083">
    <property type="protein sequence ID" value="KAL3275611.1"/>
    <property type="molecule type" value="Genomic_DNA"/>
</dbReference>
<organism evidence="1 2">
    <name type="scientific">Cryptolaemus montrouzieri</name>
    <dbReference type="NCBI Taxonomy" id="559131"/>
    <lineage>
        <taxon>Eukaryota</taxon>
        <taxon>Metazoa</taxon>
        <taxon>Ecdysozoa</taxon>
        <taxon>Arthropoda</taxon>
        <taxon>Hexapoda</taxon>
        <taxon>Insecta</taxon>
        <taxon>Pterygota</taxon>
        <taxon>Neoptera</taxon>
        <taxon>Endopterygota</taxon>
        <taxon>Coleoptera</taxon>
        <taxon>Polyphaga</taxon>
        <taxon>Cucujiformia</taxon>
        <taxon>Coccinelloidea</taxon>
        <taxon>Coccinellidae</taxon>
        <taxon>Scymninae</taxon>
        <taxon>Scymnini</taxon>
        <taxon>Cryptolaemus</taxon>
    </lineage>
</organism>
<gene>
    <name evidence="1" type="ORF">HHI36_020364</name>
</gene>
<keyword evidence="2" id="KW-1185">Reference proteome</keyword>
<reference evidence="1 2" key="1">
    <citation type="journal article" date="2021" name="BMC Biol.">
        <title>Horizontally acquired antibacterial genes associated with adaptive radiation of ladybird beetles.</title>
        <authorList>
            <person name="Li H.S."/>
            <person name="Tang X.F."/>
            <person name="Huang Y.H."/>
            <person name="Xu Z.Y."/>
            <person name="Chen M.L."/>
            <person name="Du X.Y."/>
            <person name="Qiu B.Y."/>
            <person name="Chen P.T."/>
            <person name="Zhang W."/>
            <person name="Slipinski A."/>
            <person name="Escalona H.E."/>
            <person name="Waterhouse R.M."/>
            <person name="Zwick A."/>
            <person name="Pang H."/>
        </authorList>
    </citation>
    <scope>NUCLEOTIDE SEQUENCE [LARGE SCALE GENOMIC DNA]</scope>
    <source>
        <strain evidence="1">SYSU2018</strain>
    </source>
</reference>